<dbReference type="EMBL" id="FCNV02000016">
    <property type="protein sequence ID" value="SAL48711.1"/>
    <property type="molecule type" value="Genomic_DNA"/>
</dbReference>
<dbReference type="Proteomes" id="UP000198263">
    <property type="component" value="Unassembled WGS sequence"/>
</dbReference>
<evidence type="ECO:0000313" key="2">
    <source>
        <dbReference type="Proteomes" id="UP000198263"/>
    </source>
</evidence>
<name>A0A658R4B0_9BURK</name>
<comment type="caution">
    <text evidence="1">The sequence shown here is derived from an EMBL/GenBank/DDBJ whole genome shotgun (WGS) entry which is preliminary data.</text>
</comment>
<sequence>MTRDNSKLRIYVRPGTVGRPPCRRLQWPRHRRDCAAPGDRRAVLDGLGMRPMRIDVEPLDTGEPLTRSGAQPLTLAHLHRMLTMADGHVGSAGALVRAQQDRLGTLACEGRCAAGPDFCWVTTRDLQTMTAHRQLIAEQIERSRLRRQRSERVDHRRATRCIRLNAADPCLLDSRFIAYKGLTSRTSVAKFRRVVGRRVPRPPCCSRHCPKIERTRGNVAQS</sequence>
<accession>A0A658R4B0</accession>
<proteinExistence type="predicted"/>
<keyword evidence="2" id="KW-1185">Reference proteome</keyword>
<gene>
    <name evidence="1" type="ORF">AWB72_05083</name>
</gene>
<dbReference type="AlphaFoldDB" id="A0A658R4B0"/>
<protein>
    <submittedName>
        <fullName evidence="1">Uncharacterized protein</fullName>
    </submittedName>
</protein>
<reference evidence="1 2" key="1">
    <citation type="submission" date="2016-01" db="EMBL/GenBank/DDBJ databases">
        <authorList>
            <person name="Peeters C."/>
        </authorList>
    </citation>
    <scope>NUCLEOTIDE SEQUENCE [LARGE SCALE GENOMIC DNA]</scope>
    <source>
        <strain evidence="1">LMG 29315</strain>
    </source>
</reference>
<organism evidence="1 2">
    <name type="scientific">Caballeronia concitans</name>
    <dbReference type="NCBI Taxonomy" id="1777133"/>
    <lineage>
        <taxon>Bacteria</taxon>
        <taxon>Pseudomonadati</taxon>
        <taxon>Pseudomonadota</taxon>
        <taxon>Betaproteobacteria</taxon>
        <taxon>Burkholderiales</taxon>
        <taxon>Burkholderiaceae</taxon>
        <taxon>Caballeronia</taxon>
    </lineage>
</organism>
<evidence type="ECO:0000313" key="1">
    <source>
        <dbReference type="EMBL" id="SAL48711.1"/>
    </source>
</evidence>